<dbReference type="AlphaFoldDB" id="A0A9P6XAD0"/>
<comment type="caution">
    <text evidence="1">The sequence shown here is derived from an EMBL/GenBank/DDBJ whole genome shotgun (WGS) entry which is preliminary data.</text>
</comment>
<dbReference type="InterPro" id="IPR024368">
    <property type="entry name" value="Ecl1/2/3"/>
</dbReference>
<dbReference type="EMBL" id="JAANQT010000714">
    <property type="protein sequence ID" value="KAG1308892.1"/>
    <property type="molecule type" value="Genomic_DNA"/>
</dbReference>
<dbReference type="OrthoDB" id="2563506at2759"/>
<gene>
    <name evidence="1" type="ORF">G6F64_005709</name>
</gene>
<reference evidence="1" key="1">
    <citation type="journal article" date="2020" name="Microb. Genom.">
        <title>Genetic diversity of clinical and environmental Mucorales isolates obtained from an investigation of mucormycosis cases among solid organ transplant recipients.</title>
        <authorList>
            <person name="Nguyen M.H."/>
            <person name="Kaul D."/>
            <person name="Muto C."/>
            <person name="Cheng S.J."/>
            <person name="Richter R.A."/>
            <person name="Bruno V.M."/>
            <person name="Liu G."/>
            <person name="Beyhan S."/>
            <person name="Sundermann A.J."/>
            <person name="Mounaud S."/>
            <person name="Pasculle A.W."/>
            <person name="Nierman W.C."/>
            <person name="Driscoll E."/>
            <person name="Cumbie R."/>
            <person name="Clancy C.J."/>
            <person name="Dupont C.L."/>
        </authorList>
    </citation>
    <scope>NUCLEOTIDE SEQUENCE</scope>
    <source>
        <strain evidence="1">GL11</strain>
    </source>
</reference>
<evidence type="ECO:0000313" key="2">
    <source>
        <dbReference type="Proteomes" id="UP000716291"/>
    </source>
</evidence>
<accession>A0A9P6XAD0</accession>
<dbReference type="Pfam" id="PF12855">
    <property type="entry name" value="Ecl1"/>
    <property type="match status" value="1"/>
</dbReference>
<protein>
    <submittedName>
        <fullName evidence="1">Uncharacterized protein</fullName>
    </submittedName>
</protein>
<proteinExistence type="predicted"/>
<organism evidence="1 2">
    <name type="scientific">Rhizopus oryzae</name>
    <name type="common">Mucormycosis agent</name>
    <name type="synonym">Rhizopus arrhizus var. delemar</name>
    <dbReference type="NCBI Taxonomy" id="64495"/>
    <lineage>
        <taxon>Eukaryota</taxon>
        <taxon>Fungi</taxon>
        <taxon>Fungi incertae sedis</taxon>
        <taxon>Mucoromycota</taxon>
        <taxon>Mucoromycotina</taxon>
        <taxon>Mucoromycetes</taxon>
        <taxon>Mucorales</taxon>
        <taxon>Mucorineae</taxon>
        <taxon>Rhizopodaceae</taxon>
        <taxon>Rhizopus</taxon>
    </lineage>
</organism>
<name>A0A9P6XAD0_RHIOR</name>
<evidence type="ECO:0000313" key="1">
    <source>
        <dbReference type="EMBL" id="KAG1308892.1"/>
    </source>
</evidence>
<keyword evidence="2" id="KW-1185">Reference proteome</keyword>
<sequence>MDLSWCIICDRHCADNKLYCSESCRFQDSTDYNDLKKPSMTNTLLITPPPSPEIKPFLYPVQDRIIPSGVVCHHFSYTPGSSFASSIYADDT</sequence>
<dbReference type="Proteomes" id="UP000716291">
    <property type="component" value="Unassembled WGS sequence"/>
</dbReference>